<dbReference type="GO" id="GO:0004645">
    <property type="term" value="F:1,4-alpha-oligoglucan phosphorylase activity"/>
    <property type="evidence" value="ECO:0007669"/>
    <property type="project" value="InterPro"/>
</dbReference>
<gene>
    <name evidence="4" type="primary">trpD</name>
    <name evidence="5" type="synonym">trpD_2</name>
    <name evidence="4" type="ORF">CCBH4851_00439</name>
    <name evidence="6" type="ORF">GUL26_11560</name>
    <name evidence="5" type="ORF">PAERUG_P19_London_7_VIM_2_05_10_06682</name>
</gene>
<dbReference type="InterPro" id="IPR036320">
    <property type="entry name" value="Glycosyl_Trfase_fam3_N_dom_sf"/>
</dbReference>
<dbReference type="FunFam" id="1.20.970.10:FF:000019">
    <property type="entry name" value="Anthranilate phosphoribosyltransferase like"/>
    <property type="match status" value="1"/>
</dbReference>
<dbReference type="PANTHER" id="PTHR10515">
    <property type="entry name" value="THYMIDINE PHOSPHORYLASE"/>
    <property type="match status" value="1"/>
</dbReference>
<accession>A0A1S1CA05</accession>
<dbReference type="SUPFAM" id="SSF52418">
    <property type="entry name" value="Nucleoside phosphorylase/phosphoribosyltransferase catalytic domain"/>
    <property type="match status" value="1"/>
</dbReference>
<dbReference type="PANTHER" id="PTHR10515:SF0">
    <property type="entry name" value="THYMIDINE PHOSPHORYLASE"/>
    <property type="match status" value="1"/>
</dbReference>
<keyword evidence="2 4" id="KW-0808">Transferase</keyword>
<evidence type="ECO:0000256" key="1">
    <source>
        <dbReference type="ARBA" id="ARBA00022676"/>
    </source>
</evidence>
<dbReference type="SUPFAM" id="SSF47648">
    <property type="entry name" value="Nucleoside phosphorylase/phosphoribosyltransferase N-terminal domain"/>
    <property type="match status" value="1"/>
</dbReference>
<keyword evidence="1 4" id="KW-0328">Glycosyltransferase</keyword>
<evidence type="ECO:0000313" key="7">
    <source>
        <dbReference type="Proteomes" id="UP000045039"/>
    </source>
</evidence>
<dbReference type="GO" id="GO:0009032">
    <property type="term" value="F:thymidine phosphorylase activity"/>
    <property type="evidence" value="ECO:0007669"/>
    <property type="project" value="TreeGrafter"/>
</dbReference>
<dbReference type="Pfam" id="PF02885">
    <property type="entry name" value="Glycos_trans_3N"/>
    <property type="match status" value="1"/>
</dbReference>
<dbReference type="Gene3D" id="3.40.1030.10">
    <property type="entry name" value="Nucleoside phosphorylase/phosphoribosyltransferase catalytic domain"/>
    <property type="match status" value="1"/>
</dbReference>
<sequence>MTLSTPAEHPFAQFVRILGKGKRGARSLTREEAREALGMILDGRVEDAQLGAFLMLLRHKEESSEELAGFTEAVRERLQVPSLRVDLDWPSYAGKKRHLPWYLLAAKCLAGHGVRILMHGGGAHTAGRLYSEQLLAALEIPLCHDWLQVEQALERGHLAFIPLGAWMPVLQRMIDLRNTLGLRSPIHSLVRLLNPLNADCILQSIFHPGYQETHREASRLLGDRAIVIKGEGGEIEVNPDVVAHLYGCDQGEAWDEEWPALSTHRHMKPEQLDPGFLRAVWDGREGDAYGHLAVLSSMALALRALGKNREEAFKEAAHYWATRNESI</sequence>
<organism evidence="4">
    <name type="scientific">Pseudomonas aeruginosa</name>
    <dbReference type="NCBI Taxonomy" id="287"/>
    <lineage>
        <taxon>Bacteria</taxon>
        <taxon>Pseudomonadati</taxon>
        <taxon>Pseudomonadota</taxon>
        <taxon>Gammaproteobacteria</taxon>
        <taxon>Pseudomonadales</taxon>
        <taxon>Pseudomonadaceae</taxon>
        <taxon>Pseudomonas</taxon>
    </lineage>
</organism>
<evidence type="ECO:0000313" key="6">
    <source>
        <dbReference type="EMBL" id="MZZ12883.1"/>
    </source>
</evidence>
<dbReference type="EMBL" id="CVVU01000270">
    <property type="protein sequence ID" value="CRQ08634.1"/>
    <property type="molecule type" value="Genomic_DNA"/>
</dbReference>
<evidence type="ECO:0000259" key="3">
    <source>
        <dbReference type="Pfam" id="PF02885"/>
    </source>
</evidence>
<dbReference type="EC" id="2.4.2.18" evidence="4"/>
<dbReference type="EMBL" id="WXZT01000006">
    <property type="protein sequence ID" value="MZZ12883.1"/>
    <property type="molecule type" value="Genomic_DNA"/>
</dbReference>
<dbReference type="GO" id="GO:0006206">
    <property type="term" value="P:pyrimidine nucleobase metabolic process"/>
    <property type="evidence" value="ECO:0007669"/>
    <property type="project" value="InterPro"/>
</dbReference>
<reference evidence="5" key="1">
    <citation type="submission" date="2015-06" db="EMBL/GenBank/DDBJ databases">
        <authorList>
            <person name="Radhakrishnan R."/>
            <person name="Underwood A."/>
            <person name="Al-Shahib A."/>
        </authorList>
    </citation>
    <scope>NUCLEOTIDE SEQUENCE</scope>
    <source>
        <strain evidence="5">P19_London_7_VIM_2_05_10</strain>
    </source>
</reference>
<dbReference type="AlphaFoldDB" id="A0A0C7CYT3"/>
<reference evidence="4" key="3">
    <citation type="submission" date="2015-08" db="EMBL/GenBank/DDBJ databases">
        <title>Pseudomonas aeruginosa strain CCBH4851 chromosome region.</title>
        <authorList>
            <person name="Silveira M.C."/>
            <person name="Carvalho-Assef A.P.D."/>
            <person name="Albano R.M."/>
        </authorList>
    </citation>
    <scope>NUCLEOTIDE SEQUENCE</scope>
    <source>
        <strain evidence="4">CCBH4851</strain>
    </source>
</reference>
<evidence type="ECO:0000313" key="4">
    <source>
        <dbReference type="EMBL" id="ALI59140.1"/>
    </source>
</evidence>
<dbReference type="RefSeq" id="WP_003097625.1">
    <property type="nucleotide sequence ID" value="NZ_AP014839.1"/>
</dbReference>
<dbReference type="Proteomes" id="UP000644192">
    <property type="component" value="Unassembled WGS sequence"/>
</dbReference>
<protein>
    <submittedName>
        <fullName evidence="4">Anthranilate phosphoribosyltransferase</fullName>
        <ecNumber evidence="4">2.4.2.18</ecNumber>
    </submittedName>
    <submittedName>
        <fullName evidence="6">Glycosyl transferase family protein</fullName>
    </submittedName>
</protein>
<dbReference type="EMBL" id="KT454971">
    <property type="protein sequence ID" value="ALI59140.1"/>
    <property type="molecule type" value="Genomic_DNA"/>
</dbReference>
<dbReference type="InterPro" id="IPR017459">
    <property type="entry name" value="Glycosyl_Trfase_fam3_N_dom"/>
</dbReference>
<evidence type="ECO:0000313" key="5">
    <source>
        <dbReference type="EMBL" id="CRQ08634.1"/>
    </source>
</evidence>
<dbReference type="InterPro" id="IPR035902">
    <property type="entry name" value="Nuc_phospho_transferase"/>
</dbReference>
<name>A0A0C7CYT3_PSEAI</name>
<dbReference type="GO" id="GO:0005829">
    <property type="term" value="C:cytosol"/>
    <property type="evidence" value="ECO:0007669"/>
    <property type="project" value="TreeGrafter"/>
</dbReference>
<proteinExistence type="predicted"/>
<dbReference type="InterPro" id="IPR000053">
    <property type="entry name" value="Thymidine/pyrmidine_PPase"/>
</dbReference>
<reference evidence="6" key="4">
    <citation type="submission" date="2020-01" db="EMBL/GenBank/DDBJ databases">
        <title>Bacteria Cultured from War Wounds Associated with the Conflict in Eastern Ukraine.</title>
        <authorList>
            <person name="Snesrud E."/>
            <person name="Galac M.R."/>
            <person name="Mc Gann P."/>
            <person name="Valentine K."/>
            <person name="Viacheslav K."/>
        </authorList>
    </citation>
    <scope>NUCLEOTIDE SEQUENCE</scope>
    <source>
        <strain evidence="6">VNMU148</strain>
    </source>
</reference>
<evidence type="ECO:0000256" key="2">
    <source>
        <dbReference type="ARBA" id="ARBA00022679"/>
    </source>
</evidence>
<dbReference type="Gene3D" id="1.20.970.10">
    <property type="entry name" value="Transferase, Pyrimidine Nucleoside Phosphorylase, Chain C"/>
    <property type="match status" value="1"/>
</dbReference>
<dbReference type="Proteomes" id="UP000045039">
    <property type="component" value="Unassembled WGS sequence"/>
</dbReference>
<reference evidence="7" key="2">
    <citation type="submission" date="2015-06" db="EMBL/GenBank/DDBJ databases">
        <authorList>
            <person name="Radhakrishnan Rajesh"/>
            <person name="Underwood Anthony"/>
            <person name="Al-Shahib Ali"/>
        </authorList>
    </citation>
    <scope>NUCLEOTIDE SEQUENCE [LARGE SCALE GENOMIC DNA]</scope>
    <source>
        <strain evidence="7">P19_London_7_VIM_2_05_10</strain>
    </source>
</reference>
<dbReference type="PATRIC" id="fig|287.1479.peg.889"/>
<feature type="domain" description="Glycosyl transferase family 3 N-terminal" evidence="3">
    <location>
        <begin position="21"/>
        <end position="77"/>
    </location>
</feature>
<dbReference type="NCBIfam" id="NF006564">
    <property type="entry name" value="PRK09071.1"/>
    <property type="match status" value="1"/>
</dbReference>
<accession>A0A0C7CYT3</accession>
<dbReference type="GO" id="GO:0004048">
    <property type="term" value="F:anthranilate phosphoribosyltransferase activity"/>
    <property type="evidence" value="ECO:0007669"/>
    <property type="project" value="UniProtKB-EC"/>
</dbReference>